<dbReference type="InterPro" id="IPR004830">
    <property type="entry name" value="LRR_variant"/>
</dbReference>
<gene>
    <name evidence="1" type="ORF">ACFPL4_25325</name>
</gene>
<keyword evidence="2" id="KW-1185">Reference proteome</keyword>
<dbReference type="GeneID" id="31233982"/>
<dbReference type="Gene3D" id="1.25.10.10">
    <property type="entry name" value="Leucine-rich Repeat Variant"/>
    <property type="match status" value="2"/>
</dbReference>
<accession>A0ABV9VCD9</accession>
<name>A0ABV9VCD9_STRAZ</name>
<dbReference type="InterPro" id="IPR011989">
    <property type="entry name" value="ARM-like"/>
</dbReference>
<organism evidence="1 2">
    <name type="scientific">Streptomyces atroolivaceus</name>
    <dbReference type="NCBI Taxonomy" id="66869"/>
    <lineage>
        <taxon>Bacteria</taxon>
        <taxon>Bacillati</taxon>
        <taxon>Actinomycetota</taxon>
        <taxon>Actinomycetes</taxon>
        <taxon>Kitasatosporales</taxon>
        <taxon>Streptomycetaceae</taxon>
        <taxon>Streptomyces</taxon>
    </lineage>
</organism>
<evidence type="ECO:0000313" key="2">
    <source>
        <dbReference type="Proteomes" id="UP001595908"/>
    </source>
</evidence>
<evidence type="ECO:0000313" key="1">
    <source>
        <dbReference type="EMBL" id="MFC4981640.1"/>
    </source>
</evidence>
<reference evidence="2" key="1">
    <citation type="journal article" date="2019" name="Int. J. Syst. Evol. Microbiol.">
        <title>The Global Catalogue of Microorganisms (GCM) 10K type strain sequencing project: providing services to taxonomists for standard genome sequencing and annotation.</title>
        <authorList>
            <consortium name="The Broad Institute Genomics Platform"/>
            <consortium name="The Broad Institute Genome Sequencing Center for Infectious Disease"/>
            <person name="Wu L."/>
            <person name="Ma J."/>
        </authorList>
    </citation>
    <scope>NUCLEOTIDE SEQUENCE [LARGE SCALE GENOMIC DNA]</scope>
    <source>
        <strain evidence="2">ICMP 257</strain>
    </source>
</reference>
<dbReference type="EMBL" id="JBHSJE010000008">
    <property type="protein sequence ID" value="MFC4981640.1"/>
    <property type="molecule type" value="Genomic_DNA"/>
</dbReference>
<dbReference type="RefSeq" id="WP_033300735.1">
    <property type="nucleotide sequence ID" value="NZ_JBHSJE010000008.1"/>
</dbReference>
<sequence length="460" mass="50669">MTARHAVDGLADNPAAPPGVLLRLLALEDRWIVQRLSWRTTLPTEVAEAMLAHPDRRVRTALAESWTVDPDVRAGLLHGPASDALAVAVGPHPYRIKAEPLPDWAYERLLNHERGMVRYETVNASTVPPHVLVPLAVHDDPLFRLAACRRVWHELSEAVRVLLLEDVDPEVRTAASLHVMHEDEERTAELVEALAGEWRLGDVVEWGRLGRPLAERLAANGTWLERLARNPTFPADLATGLARHEDPAVRLAVSSRPELSEEQRAAIDWQVGPEDRLGLLRWVWDARGDTELLRRCATSAHTWLRRSAAMCAELPDDCVDLLAGDPDFGVRLLLAENHPSAPAELLLDLYLHGLHRAVAMLTSRPQFPTHGLAVRFADAAAPEARTLIVRDPGATPEIVERLSRDPEARVRKTAARDPRLPVPRLVELLDDPDVGAAAASNPALPVAEMTSLLDRAGIPG</sequence>
<protein>
    <recommendedName>
        <fullName evidence="3">LRV domain-containing protein</fullName>
    </recommendedName>
</protein>
<dbReference type="Proteomes" id="UP001595908">
    <property type="component" value="Unassembled WGS sequence"/>
</dbReference>
<evidence type="ECO:0008006" key="3">
    <source>
        <dbReference type="Google" id="ProtNLM"/>
    </source>
</evidence>
<comment type="caution">
    <text evidence="1">The sequence shown here is derived from an EMBL/GenBank/DDBJ whole genome shotgun (WGS) entry which is preliminary data.</text>
</comment>
<dbReference type="Pfam" id="PF01816">
    <property type="entry name" value="LRV"/>
    <property type="match status" value="1"/>
</dbReference>
<proteinExistence type="predicted"/>